<dbReference type="PANTHER" id="PTHR34989:SF1">
    <property type="entry name" value="PROTEIN HDED"/>
    <property type="match status" value="1"/>
</dbReference>
<keyword evidence="1" id="KW-0812">Transmembrane</keyword>
<dbReference type="InterPro" id="IPR052712">
    <property type="entry name" value="Acid_resist_chaperone_HdeD"/>
</dbReference>
<feature type="transmembrane region" description="Helical" evidence="1">
    <location>
        <begin position="83"/>
        <end position="112"/>
    </location>
</feature>
<sequence>MDWKTPPDFKTVIETEQKMLGKFLTPVAIFLILLGFLGIVSPLFLSALTDGLIAAVLILGGAAWLAHSFELRSQNLGDWLRPLLLLATGAIMVALPHAGIASIGLLFILYFLIDAYRNFNRPRSLDGLGRGWFYFSGVVDIAIAFLFIVTWPQGSLILVGIFVGVNLIFDGIVLLMLRRALPPSKPL</sequence>
<dbReference type="EMBL" id="CP005986">
    <property type="protein sequence ID" value="AIA54855.1"/>
    <property type="molecule type" value="Genomic_DNA"/>
</dbReference>
<dbReference type="KEGG" id="acz:Acaty_c0981"/>
<dbReference type="PANTHER" id="PTHR34989">
    <property type="entry name" value="PROTEIN HDED"/>
    <property type="match status" value="1"/>
</dbReference>
<dbReference type="eggNOG" id="COG3247">
    <property type="taxonomic scope" value="Bacteria"/>
</dbReference>
<dbReference type="HOGENOM" id="CLU_091585_2_1_6"/>
<evidence type="ECO:0000256" key="1">
    <source>
        <dbReference type="SAM" id="Phobius"/>
    </source>
</evidence>
<keyword evidence="1" id="KW-1133">Transmembrane helix</keyword>
<gene>
    <name evidence="2" type="ORF">Acaty_c0981</name>
</gene>
<dbReference type="AlphaFoldDB" id="A0A059ZTC3"/>
<evidence type="ECO:0000313" key="3">
    <source>
        <dbReference type="Proteomes" id="UP000005522"/>
    </source>
</evidence>
<feature type="transmembrane region" description="Helical" evidence="1">
    <location>
        <begin position="23"/>
        <end position="45"/>
    </location>
</feature>
<dbReference type="InterPro" id="IPR005325">
    <property type="entry name" value="DUF308_memb"/>
</dbReference>
<organism evidence="2 3">
    <name type="scientific">Acidithiobacillus caldus (strain ATCC 51756 / DSM 8584 / KU)</name>
    <dbReference type="NCBI Taxonomy" id="637389"/>
    <lineage>
        <taxon>Bacteria</taxon>
        <taxon>Pseudomonadati</taxon>
        <taxon>Pseudomonadota</taxon>
        <taxon>Acidithiobacillia</taxon>
        <taxon>Acidithiobacillales</taxon>
        <taxon>Acidithiobacillaceae</taxon>
        <taxon>Acidithiobacillus</taxon>
    </lineage>
</organism>
<keyword evidence="1" id="KW-0472">Membrane</keyword>
<name>A0A059ZTC3_ACICK</name>
<dbReference type="RefSeq" id="WP_004871418.1">
    <property type="nucleotide sequence ID" value="NZ_CP005986.1"/>
</dbReference>
<dbReference type="GeneID" id="92931007"/>
<dbReference type="Proteomes" id="UP000005522">
    <property type="component" value="Chromosome"/>
</dbReference>
<feature type="transmembrane region" description="Helical" evidence="1">
    <location>
        <begin position="156"/>
        <end position="177"/>
    </location>
</feature>
<accession>A0A059ZTC3</accession>
<feature type="transmembrane region" description="Helical" evidence="1">
    <location>
        <begin position="51"/>
        <end position="71"/>
    </location>
</feature>
<proteinExistence type="predicted"/>
<feature type="transmembrane region" description="Helical" evidence="1">
    <location>
        <begin position="132"/>
        <end position="149"/>
    </location>
</feature>
<evidence type="ECO:0008006" key="4">
    <source>
        <dbReference type="Google" id="ProtNLM"/>
    </source>
</evidence>
<dbReference type="Pfam" id="PF03729">
    <property type="entry name" value="DUF308"/>
    <property type="match status" value="1"/>
</dbReference>
<reference evidence="2 3" key="1">
    <citation type="journal article" date="2009" name="J. Bacteriol.">
        <title>Draft genome sequence of the extremely acidophilic bacterium Acidithiobacillus caldus ATCC 51756 reveals metabolic versatility in the genus Acidithiobacillus.</title>
        <authorList>
            <person name="Valdes J."/>
            <person name="Quatrini R."/>
            <person name="Hallberg K."/>
            <person name="Dopson M."/>
            <person name="Valenzuela P.D."/>
            <person name="Holmes D.S."/>
        </authorList>
    </citation>
    <scope>NUCLEOTIDE SEQUENCE [LARGE SCALE GENOMIC DNA]</scope>
    <source>
        <strain evidence="3">ATCC 51756 / DSM 8584 / KU</strain>
    </source>
</reference>
<dbReference type="GO" id="GO:0005886">
    <property type="term" value="C:plasma membrane"/>
    <property type="evidence" value="ECO:0007669"/>
    <property type="project" value="TreeGrafter"/>
</dbReference>
<evidence type="ECO:0000313" key="2">
    <source>
        <dbReference type="EMBL" id="AIA54855.1"/>
    </source>
</evidence>
<protein>
    <recommendedName>
        <fullName evidence="4">Acid-resistance membrane protein</fullName>
    </recommendedName>
</protein>